<organism evidence="1 2">
    <name type="scientific">Cymbomonas tetramitiformis</name>
    <dbReference type="NCBI Taxonomy" id="36881"/>
    <lineage>
        <taxon>Eukaryota</taxon>
        <taxon>Viridiplantae</taxon>
        <taxon>Chlorophyta</taxon>
        <taxon>Pyramimonadophyceae</taxon>
        <taxon>Pyramimonadales</taxon>
        <taxon>Pyramimonadaceae</taxon>
        <taxon>Cymbomonas</taxon>
    </lineage>
</organism>
<protein>
    <submittedName>
        <fullName evidence="1">Uncharacterized protein</fullName>
    </submittedName>
</protein>
<dbReference type="Proteomes" id="UP001190700">
    <property type="component" value="Unassembled WGS sequence"/>
</dbReference>
<dbReference type="AlphaFoldDB" id="A0AAE0C584"/>
<reference evidence="1 2" key="1">
    <citation type="journal article" date="2015" name="Genome Biol. Evol.">
        <title>Comparative Genomics of a Bacterivorous Green Alga Reveals Evolutionary Causalities and Consequences of Phago-Mixotrophic Mode of Nutrition.</title>
        <authorList>
            <person name="Burns J.A."/>
            <person name="Paasch A."/>
            <person name="Narechania A."/>
            <person name="Kim E."/>
        </authorList>
    </citation>
    <scope>NUCLEOTIDE SEQUENCE [LARGE SCALE GENOMIC DNA]</scope>
    <source>
        <strain evidence="1 2">PLY_AMNH</strain>
    </source>
</reference>
<evidence type="ECO:0000313" key="1">
    <source>
        <dbReference type="EMBL" id="KAK3248627.1"/>
    </source>
</evidence>
<sequence>MRVQEARDSLRQLKQAAGGAGDVQHFPMLHFDSAPTVEYDAVTHATIDIAESDTSENGMPFPKQFPDTEPPFAKSFMDNMSVSLGFHDDSEVSMHSFATGTSLISPANDFFVDVIDLESDSESDIEDEDDHIRYDRLPPAPRVGGVRMHRSGLTDCLSAAAVPTLFVCLSMCLIGASAGSALCCGIATPSVVSADSFWHFDTMPYSTLDSISHDNFGLDSGYLDSDNLGTLNLDSDYFDFSNLEFEVQDNN</sequence>
<gene>
    <name evidence="1" type="ORF">CYMTET_41918</name>
</gene>
<proteinExistence type="predicted"/>
<evidence type="ECO:0000313" key="2">
    <source>
        <dbReference type="Proteomes" id="UP001190700"/>
    </source>
</evidence>
<dbReference type="EMBL" id="LGRX02027929">
    <property type="protein sequence ID" value="KAK3248627.1"/>
    <property type="molecule type" value="Genomic_DNA"/>
</dbReference>
<keyword evidence="2" id="KW-1185">Reference proteome</keyword>
<comment type="caution">
    <text evidence="1">The sequence shown here is derived from an EMBL/GenBank/DDBJ whole genome shotgun (WGS) entry which is preliminary data.</text>
</comment>
<accession>A0AAE0C584</accession>
<name>A0AAE0C584_9CHLO</name>